<feature type="domain" description="Heparinase II/III-like C-terminal" evidence="2">
    <location>
        <begin position="320"/>
        <end position="571"/>
    </location>
</feature>
<evidence type="ECO:0000313" key="3">
    <source>
        <dbReference type="EMBL" id="MDJ1159771.1"/>
    </source>
</evidence>
<evidence type="ECO:0000259" key="2">
    <source>
        <dbReference type="Pfam" id="PF07940"/>
    </source>
</evidence>
<keyword evidence="4" id="KW-1185">Reference proteome</keyword>
<dbReference type="InterPro" id="IPR012480">
    <property type="entry name" value="Hepar_II_III_C"/>
</dbReference>
<dbReference type="Gene3D" id="2.70.98.70">
    <property type="match status" value="1"/>
</dbReference>
<dbReference type="EMBL" id="JASJEV010000012">
    <property type="protein sequence ID" value="MDJ1159771.1"/>
    <property type="molecule type" value="Genomic_DNA"/>
</dbReference>
<reference evidence="3 4" key="1">
    <citation type="submission" date="2023-05" db="EMBL/GenBank/DDBJ databases">
        <title>Chelatococcus sp. nov., a moderately thermophilic bacterium isolated from hot spring microbial mat.</title>
        <authorList>
            <person name="Hu C.-J."/>
            <person name="Li W.-J."/>
        </authorList>
    </citation>
    <scope>NUCLEOTIDE SEQUENCE [LARGE SCALE GENOMIC DNA]</scope>
    <source>
        <strain evidence="3 4">SYSU G07232</strain>
    </source>
</reference>
<protein>
    <submittedName>
        <fullName evidence="3">Heparinase II/III family protein</fullName>
    </submittedName>
</protein>
<gene>
    <name evidence="3" type="ORF">QNA08_16220</name>
</gene>
<comment type="subcellular location">
    <subcellularLocation>
        <location evidence="1">Cell envelope</location>
    </subcellularLocation>
</comment>
<dbReference type="Pfam" id="PF07940">
    <property type="entry name" value="Hepar_II_III_C"/>
    <property type="match status" value="1"/>
</dbReference>
<comment type="caution">
    <text evidence="3">The sequence shown here is derived from an EMBL/GenBank/DDBJ whole genome shotgun (WGS) entry which is preliminary data.</text>
</comment>
<proteinExistence type="predicted"/>
<sequence length="597" mass="64126">MSFGRTDAVVGGLGNRWRLYGLALGEGARRLRRHALRAGRALLPFGFQQPERLLIAPQDLRTSDPTVAGDIYAGYFAFGGRVVSSKGRSPFQAEPPSRAWAEALNGFVWLRHLRAADSALARANARALVDDFLAQGADRKGIAAEPRIVARRLISFLSQSPLVLDGADHGFYKRFLRALGRGVAQLQRALAGGARGEERLAAAIALAYAGLCLDGFGRTLKLATRVLAEELARQILPDGGHIGRNPRLVVDLLTDLLPLRQAYAARGVEPPAALLGAIDRMMPMLRLFRHGDGSLALFNGMGVTAPDLVATLLIYDDVRARALEHAPHSGYERLQAGDTLVIADVGPPPPSVFSSEAHAGCLSFELSAGTSRIVVNCGAPRAGSAASTLAARSTAAHSTVTIADSSSCHFAGAGDAVSFDAKLGRFIGAPILSGPRKVDTAREAAEGVETLRGRHDGYEPRFGILHERSWRLEPGGERLDGEDGFVVVGTVPPGIAACVRFHLHPSVKASRLQNGHSVMLLLPDGEAWSFESDDVAPTLEESVFFAAPDGTRHTEQIVLTVDPATTHTVRWRFRRLGRHDTRPGRNRDETADDHLLF</sequence>
<dbReference type="RefSeq" id="WP_283741767.1">
    <property type="nucleotide sequence ID" value="NZ_JASJEV010000012.1"/>
</dbReference>
<name>A0ABT7AK73_9HYPH</name>
<accession>A0ABT7AK73</accession>
<evidence type="ECO:0000256" key="1">
    <source>
        <dbReference type="ARBA" id="ARBA00004196"/>
    </source>
</evidence>
<evidence type="ECO:0000313" key="4">
    <source>
        <dbReference type="Proteomes" id="UP001321492"/>
    </source>
</evidence>
<dbReference type="InterPro" id="IPR008929">
    <property type="entry name" value="Chondroitin_lyas"/>
</dbReference>
<dbReference type="Gene3D" id="1.50.10.100">
    <property type="entry name" value="Chondroitin AC/alginate lyase"/>
    <property type="match status" value="1"/>
</dbReference>
<organism evidence="3 4">
    <name type="scientific">Chelatococcus albus</name>
    <dbReference type="NCBI Taxonomy" id="3047466"/>
    <lineage>
        <taxon>Bacteria</taxon>
        <taxon>Pseudomonadati</taxon>
        <taxon>Pseudomonadota</taxon>
        <taxon>Alphaproteobacteria</taxon>
        <taxon>Hyphomicrobiales</taxon>
        <taxon>Chelatococcaceae</taxon>
        <taxon>Chelatococcus</taxon>
    </lineage>
</organism>
<dbReference type="Proteomes" id="UP001321492">
    <property type="component" value="Unassembled WGS sequence"/>
</dbReference>